<dbReference type="AlphaFoldDB" id="A0A316U0A6"/>
<name>A0A316U0A6_9BASI</name>
<feature type="compositionally biased region" description="Low complexity" evidence="1">
    <location>
        <begin position="166"/>
        <end position="180"/>
    </location>
</feature>
<feature type="compositionally biased region" description="Basic and acidic residues" evidence="1">
    <location>
        <begin position="156"/>
        <end position="165"/>
    </location>
</feature>
<feature type="compositionally biased region" description="Polar residues" evidence="1">
    <location>
        <begin position="181"/>
        <end position="197"/>
    </location>
</feature>
<keyword evidence="3" id="KW-1185">Reference proteome</keyword>
<protein>
    <submittedName>
        <fullName evidence="2">Uncharacterized protein</fullName>
    </submittedName>
</protein>
<dbReference type="GeneID" id="37017144"/>
<organism evidence="2 3">
    <name type="scientific">Pseudomicrostroma glucosiphilum</name>
    <dbReference type="NCBI Taxonomy" id="1684307"/>
    <lineage>
        <taxon>Eukaryota</taxon>
        <taxon>Fungi</taxon>
        <taxon>Dikarya</taxon>
        <taxon>Basidiomycota</taxon>
        <taxon>Ustilaginomycotina</taxon>
        <taxon>Exobasidiomycetes</taxon>
        <taxon>Microstromatales</taxon>
        <taxon>Microstromatales incertae sedis</taxon>
        <taxon>Pseudomicrostroma</taxon>
    </lineage>
</organism>
<sequence length="287" mass="31896">MAPSTSLPFPPPPPVRHHGNTYTHAHPNPGQTPSDRQKHLQYLHSLLHILLQRHPTLPTQEEEDGQASSGGESLREKNAVRVGRIVRILWGCKEWREGELWREGLAWAGLDIGEGEAQAQESGEEDGDAQADQGDPQSKRRRLDSVEVSSAEETGDEARSRDGRSRSPSHPESSRASSMSLPSEYSGENTQTNGSDAQSKRRERARAVATAERRIEFLRKVAARRRGLRPLMLACRAQELIVLGRWKEALDEIELVLQSPAYRSSPELNLYAGLLVVLVSSEETHTA</sequence>
<accession>A0A316U0A6</accession>
<evidence type="ECO:0000313" key="3">
    <source>
        <dbReference type="Proteomes" id="UP000245942"/>
    </source>
</evidence>
<dbReference type="RefSeq" id="XP_025345937.1">
    <property type="nucleotide sequence ID" value="XM_025495410.1"/>
</dbReference>
<reference evidence="2 3" key="1">
    <citation type="journal article" date="2018" name="Mol. Biol. Evol.">
        <title>Broad Genomic Sampling Reveals a Smut Pathogenic Ancestry of the Fungal Clade Ustilaginomycotina.</title>
        <authorList>
            <person name="Kijpornyongpan T."/>
            <person name="Mondo S.J."/>
            <person name="Barry K."/>
            <person name="Sandor L."/>
            <person name="Lee J."/>
            <person name="Lipzen A."/>
            <person name="Pangilinan J."/>
            <person name="LaButti K."/>
            <person name="Hainaut M."/>
            <person name="Henrissat B."/>
            <person name="Grigoriev I.V."/>
            <person name="Spatafora J.W."/>
            <person name="Aime M.C."/>
        </authorList>
    </citation>
    <scope>NUCLEOTIDE SEQUENCE [LARGE SCALE GENOMIC DNA]</scope>
    <source>
        <strain evidence="2 3">MCA 4718</strain>
    </source>
</reference>
<evidence type="ECO:0000256" key="1">
    <source>
        <dbReference type="SAM" id="MobiDB-lite"/>
    </source>
</evidence>
<proteinExistence type="predicted"/>
<feature type="region of interest" description="Disordered" evidence="1">
    <location>
        <begin position="116"/>
        <end position="206"/>
    </location>
</feature>
<dbReference type="EMBL" id="KZ819334">
    <property type="protein sequence ID" value="PWN18777.1"/>
    <property type="molecule type" value="Genomic_DNA"/>
</dbReference>
<dbReference type="Proteomes" id="UP000245942">
    <property type="component" value="Unassembled WGS sequence"/>
</dbReference>
<dbReference type="OrthoDB" id="2159786at2759"/>
<evidence type="ECO:0000313" key="2">
    <source>
        <dbReference type="EMBL" id="PWN18777.1"/>
    </source>
</evidence>
<gene>
    <name evidence="2" type="ORF">BCV69DRAFT_62675</name>
</gene>
<feature type="region of interest" description="Disordered" evidence="1">
    <location>
        <begin position="1"/>
        <end position="36"/>
    </location>
</feature>